<dbReference type="HAMAP" id="MF_01038">
    <property type="entry name" value="GpmI"/>
    <property type="match status" value="1"/>
</dbReference>
<evidence type="ECO:0000259" key="16">
    <source>
        <dbReference type="Pfam" id="PF06415"/>
    </source>
</evidence>
<dbReference type="AlphaFoldDB" id="A0A921P151"/>
<dbReference type="GO" id="GO:0030145">
    <property type="term" value="F:manganese ion binding"/>
    <property type="evidence" value="ECO:0007669"/>
    <property type="project" value="UniProtKB-UniRule"/>
</dbReference>
<dbReference type="EC" id="5.4.2.12" evidence="9 10"/>
<dbReference type="InterPro" id="IPR036646">
    <property type="entry name" value="PGAM_B_sf"/>
</dbReference>
<evidence type="ECO:0000256" key="4">
    <source>
        <dbReference type="ARBA" id="ARBA00008819"/>
    </source>
</evidence>
<feature type="binding site" evidence="9 12">
    <location>
        <begin position="153"/>
        <end position="154"/>
    </location>
    <ligand>
        <name>substrate</name>
    </ligand>
</feature>
<proteinExistence type="inferred from homology"/>
<comment type="pathway">
    <text evidence="3 9">Carbohydrate degradation; glycolysis; pyruvate from D-glyceraldehyde 3-phosphate: step 3/5.</text>
</comment>
<dbReference type="GO" id="GO:0005829">
    <property type="term" value="C:cytosol"/>
    <property type="evidence" value="ECO:0007669"/>
    <property type="project" value="TreeGrafter"/>
</dbReference>
<evidence type="ECO:0000256" key="7">
    <source>
        <dbReference type="ARBA" id="ARBA00023211"/>
    </source>
</evidence>
<evidence type="ECO:0000256" key="1">
    <source>
        <dbReference type="ARBA" id="ARBA00000370"/>
    </source>
</evidence>
<comment type="caution">
    <text evidence="17">The sequence shown here is derived from an EMBL/GenBank/DDBJ whole genome shotgun (WGS) entry which is preliminary data.</text>
</comment>
<name>A0A921P151_9RHOB</name>
<feature type="binding site" evidence="9 12">
    <location>
        <position position="330"/>
    </location>
    <ligand>
        <name>substrate</name>
    </ligand>
</feature>
<comment type="similarity">
    <text evidence="4 9">Belongs to the BPG-independent phosphoglycerate mutase family.</text>
</comment>
<sequence>MYPPKPVILCILDGWGQGETREANAPALAHTPNFDAIMAEGPAATLITHGPDVGLPSGQMGNSEVGHTNIGAGRVVAMDLGQIDLAIEDGSFAEAEALRGFVAALRASGGRAHMMGVVSDGGVHGHLSHMIAAARALDAAGIEVVIHAITDGRDVAPRSADGYLAGLEAALPARARIATLSGRYYAMDRDTRWDRVEQAYQAMVQGRGATATDARAALQANYDEGRSDEFVLPAVMEGYEGMRPGDGLFCLNFRADRAREILAAIGDPQFDGFARGQRPELAARLGMVEYSSAHNAYMDAVFPKRAIVNTLGEWVAAKGLRQFRVAETEKYPHVTFFLNGGREEPQEGESRAMPRSPGVATYDLQPEMSCTEVTDRLVEAIGAGYDLVVCNYANPDMVGHTGDLDAAIAACAAVDRGLGRVIEALRAAGGAMIVTADHGNCETMADPLTGGAHTAHTLNPVPVVLVGGPDGARLRSGRLADLAPTVLELMGLEAPPEMTGTSLIVR</sequence>
<keyword evidence="6 9" id="KW-0324">Glycolysis</keyword>
<feature type="binding site" evidence="9 13">
    <location>
        <position position="437"/>
    </location>
    <ligand>
        <name>Mn(2+)</name>
        <dbReference type="ChEBI" id="CHEBI:29035"/>
        <label>2</label>
    </ligand>
</feature>
<dbReference type="InterPro" id="IPR011258">
    <property type="entry name" value="BPG-indep_PGM_N"/>
</dbReference>
<feature type="binding site" evidence="9 12">
    <location>
        <position position="183"/>
    </location>
    <ligand>
        <name>substrate</name>
    </ligand>
</feature>
<dbReference type="InterPro" id="IPR006124">
    <property type="entry name" value="Metalloenzyme"/>
</dbReference>
<feature type="binding site" evidence="9 13">
    <location>
        <position position="438"/>
    </location>
    <ligand>
        <name>Mn(2+)</name>
        <dbReference type="ChEBI" id="CHEBI:29035"/>
        <label>2</label>
    </ligand>
</feature>
<dbReference type="Gene3D" id="3.40.1450.10">
    <property type="entry name" value="BPG-independent phosphoglycerate mutase, domain B"/>
    <property type="match status" value="1"/>
</dbReference>
<keyword evidence="7 9" id="KW-0464">Manganese</keyword>
<comment type="subunit">
    <text evidence="9">Monomer.</text>
</comment>
<feature type="binding site" evidence="9 13">
    <location>
        <position position="396"/>
    </location>
    <ligand>
        <name>Mn(2+)</name>
        <dbReference type="ChEBI" id="CHEBI:29035"/>
        <label>1</label>
    </ligand>
</feature>
<feature type="domain" description="BPG-independent PGAM N-terminal" evidence="16">
    <location>
        <begin position="83"/>
        <end position="291"/>
    </location>
</feature>
<evidence type="ECO:0000256" key="5">
    <source>
        <dbReference type="ARBA" id="ARBA00022723"/>
    </source>
</evidence>
<feature type="binding site" evidence="9 12">
    <location>
        <begin position="254"/>
        <end position="257"/>
    </location>
    <ligand>
        <name>substrate</name>
    </ligand>
</feature>
<dbReference type="EMBL" id="APKE01000005">
    <property type="protein sequence ID" value="KAF0677288.1"/>
    <property type="molecule type" value="Genomic_DNA"/>
</dbReference>
<dbReference type="Gene3D" id="3.40.720.10">
    <property type="entry name" value="Alkaline Phosphatase, subunit A"/>
    <property type="match status" value="1"/>
</dbReference>
<feature type="region of interest" description="Disordered" evidence="14">
    <location>
        <begin position="339"/>
        <end position="359"/>
    </location>
</feature>
<dbReference type="SUPFAM" id="SSF64158">
    <property type="entry name" value="2,3-Bisphosphoglycerate-independent phosphoglycerate mutase, substrate-binding domain"/>
    <property type="match status" value="1"/>
</dbReference>
<keyword evidence="5 9" id="KW-0479">Metal-binding</keyword>
<dbReference type="NCBIfam" id="TIGR01307">
    <property type="entry name" value="pgm_bpd_ind"/>
    <property type="match status" value="1"/>
</dbReference>
<evidence type="ECO:0000256" key="11">
    <source>
        <dbReference type="PIRSR" id="PIRSR001492-1"/>
    </source>
</evidence>
<feature type="active site" description="Phosphoserine intermediate" evidence="9 11">
    <location>
        <position position="63"/>
    </location>
</feature>
<dbReference type="GO" id="GO:0004619">
    <property type="term" value="F:phosphoglycerate mutase activity"/>
    <property type="evidence" value="ECO:0007669"/>
    <property type="project" value="UniProtKB-UniRule"/>
</dbReference>
<feature type="binding site" evidence="9 12">
    <location>
        <position position="124"/>
    </location>
    <ligand>
        <name>substrate</name>
    </ligand>
</feature>
<feature type="binding site" evidence="9 13">
    <location>
        <position position="63"/>
    </location>
    <ligand>
        <name>Mn(2+)</name>
        <dbReference type="ChEBI" id="CHEBI:29035"/>
        <label>2</label>
    </ligand>
</feature>
<feature type="binding site" evidence="9 13">
    <location>
        <position position="456"/>
    </location>
    <ligand>
        <name>Mn(2+)</name>
        <dbReference type="ChEBI" id="CHEBI:29035"/>
        <label>1</label>
    </ligand>
</feature>
<dbReference type="CDD" id="cd16010">
    <property type="entry name" value="iPGM"/>
    <property type="match status" value="1"/>
</dbReference>
<organism evidence="17 18">
    <name type="scientific">Profundibacterium mesophilum KAUST100406-0324</name>
    <dbReference type="NCBI Taxonomy" id="1037889"/>
    <lineage>
        <taxon>Bacteria</taxon>
        <taxon>Pseudomonadati</taxon>
        <taxon>Pseudomonadota</taxon>
        <taxon>Alphaproteobacteria</taxon>
        <taxon>Rhodobacterales</taxon>
        <taxon>Roseobacteraceae</taxon>
        <taxon>Profundibacterium</taxon>
    </lineage>
</organism>
<dbReference type="PANTHER" id="PTHR31637">
    <property type="entry name" value="2,3-BISPHOSPHOGLYCERATE-INDEPENDENT PHOSPHOGLYCERATE MUTASE"/>
    <property type="match status" value="1"/>
</dbReference>
<evidence type="ECO:0000259" key="15">
    <source>
        <dbReference type="Pfam" id="PF01676"/>
    </source>
</evidence>
<reference evidence="17" key="1">
    <citation type="submission" date="2013-03" db="EMBL/GenBank/DDBJ databases">
        <title>Genome Sequence of the Profundibacterium mesophilum strain KAUST100406-0324T from Red Sea, a novel genus in the family Rhodobacteraceae.</title>
        <authorList>
            <person name="Essack M."/>
            <person name="Alam I."/>
            <person name="Lafi F."/>
            <person name="Alawi W."/>
            <person name="Kamanu F."/>
            <person name="Al-Suwailem A."/>
            <person name="Lee O.O."/>
            <person name="Xu Y."/>
            <person name="Bajic V."/>
            <person name="Qian P.-Y."/>
            <person name="Archer J."/>
        </authorList>
    </citation>
    <scope>NUCLEOTIDE SEQUENCE</scope>
    <source>
        <strain evidence="17">KAUST100406-0324</strain>
    </source>
</reference>
<dbReference type="FunFam" id="3.40.1450.10:FF:000002">
    <property type="entry name" value="2,3-bisphosphoglycerate-independent phosphoglycerate mutase"/>
    <property type="match status" value="1"/>
</dbReference>
<dbReference type="OrthoDB" id="9800863at2"/>
<dbReference type="Pfam" id="PF06415">
    <property type="entry name" value="iPGM_N"/>
    <property type="match status" value="1"/>
</dbReference>
<dbReference type="InterPro" id="IPR005995">
    <property type="entry name" value="Pgm_bpd_ind"/>
</dbReference>
<feature type="binding site" evidence="9 12">
    <location>
        <position position="189"/>
    </location>
    <ligand>
        <name>substrate</name>
    </ligand>
</feature>
<evidence type="ECO:0000256" key="13">
    <source>
        <dbReference type="PIRSR" id="PIRSR001492-3"/>
    </source>
</evidence>
<evidence type="ECO:0000256" key="8">
    <source>
        <dbReference type="ARBA" id="ARBA00023235"/>
    </source>
</evidence>
<dbReference type="InterPro" id="IPR017850">
    <property type="entry name" value="Alkaline_phosphatase_core_sf"/>
</dbReference>
<protein>
    <recommendedName>
        <fullName evidence="9 10">2,3-bisphosphoglycerate-independent phosphoglycerate mutase</fullName>
        <shortName evidence="9">BPG-independent PGAM</shortName>
        <shortName evidence="9">Phosphoglyceromutase</shortName>
        <shortName evidence="9">iPGM</shortName>
        <ecNumber evidence="9 10">5.4.2.12</ecNumber>
    </recommendedName>
</protein>
<evidence type="ECO:0000256" key="2">
    <source>
        <dbReference type="ARBA" id="ARBA00002315"/>
    </source>
</evidence>
<evidence type="ECO:0000256" key="10">
    <source>
        <dbReference type="NCBIfam" id="TIGR01307"/>
    </source>
</evidence>
<evidence type="ECO:0000313" key="18">
    <source>
        <dbReference type="Proteomes" id="UP000698242"/>
    </source>
</evidence>
<feature type="binding site" evidence="9 13">
    <location>
        <position position="13"/>
    </location>
    <ligand>
        <name>Mn(2+)</name>
        <dbReference type="ChEBI" id="CHEBI:29035"/>
        <label>2</label>
    </ligand>
</feature>
<gene>
    <name evidence="9 17" type="primary">gpmI</name>
    <name evidence="17" type="ORF">PMES_00335</name>
</gene>
<dbReference type="PIRSF" id="PIRSF001492">
    <property type="entry name" value="IPGAM"/>
    <property type="match status" value="1"/>
</dbReference>
<dbReference type="Pfam" id="PF01676">
    <property type="entry name" value="Metalloenzyme"/>
    <property type="match status" value="1"/>
</dbReference>
<feature type="binding site" evidence="9 13">
    <location>
        <position position="400"/>
    </location>
    <ligand>
        <name>Mn(2+)</name>
        <dbReference type="ChEBI" id="CHEBI:29035"/>
        <label>1</label>
    </ligand>
</feature>
<dbReference type="PANTHER" id="PTHR31637:SF0">
    <property type="entry name" value="2,3-BISPHOSPHOGLYCERATE-INDEPENDENT PHOSPHOGLYCERATE MUTASE"/>
    <property type="match status" value="1"/>
</dbReference>
<evidence type="ECO:0000256" key="14">
    <source>
        <dbReference type="SAM" id="MobiDB-lite"/>
    </source>
</evidence>
<accession>A0A921P151</accession>
<feature type="domain" description="Metalloenzyme" evidence="15">
    <location>
        <begin position="5"/>
        <end position="493"/>
    </location>
</feature>
<evidence type="ECO:0000313" key="17">
    <source>
        <dbReference type="EMBL" id="KAF0677288.1"/>
    </source>
</evidence>
<dbReference type="SUPFAM" id="SSF53649">
    <property type="entry name" value="Alkaline phosphatase-like"/>
    <property type="match status" value="1"/>
</dbReference>
<evidence type="ECO:0000256" key="3">
    <source>
        <dbReference type="ARBA" id="ARBA00004798"/>
    </source>
</evidence>
<evidence type="ECO:0000256" key="12">
    <source>
        <dbReference type="PIRSR" id="PIRSR001492-2"/>
    </source>
</evidence>
<dbReference type="GO" id="GO:0006096">
    <property type="term" value="P:glycolytic process"/>
    <property type="evidence" value="ECO:0007669"/>
    <property type="project" value="UniProtKB-UniRule"/>
</dbReference>
<dbReference type="Proteomes" id="UP000698242">
    <property type="component" value="Unassembled WGS sequence"/>
</dbReference>
<feature type="compositionally biased region" description="Basic and acidic residues" evidence="14">
    <location>
        <begin position="341"/>
        <end position="352"/>
    </location>
</feature>
<dbReference type="GO" id="GO:0006007">
    <property type="term" value="P:glucose catabolic process"/>
    <property type="evidence" value="ECO:0007669"/>
    <property type="project" value="InterPro"/>
</dbReference>
<evidence type="ECO:0000256" key="6">
    <source>
        <dbReference type="ARBA" id="ARBA00023152"/>
    </source>
</evidence>
<comment type="cofactor">
    <cofactor evidence="9">
        <name>Mn(2+)</name>
        <dbReference type="ChEBI" id="CHEBI:29035"/>
    </cofactor>
    <text evidence="9">Binds 2 manganese ions per subunit.</text>
</comment>
<evidence type="ECO:0000256" key="9">
    <source>
        <dbReference type="HAMAP-Rule" id="MF_01038"/>
    </source>
</evidence>
<keyword evidence="8 9" id="KW-0413">Isomerase</keyword>
<dbReference type="RefSeq" id="WP_159963800.1">
    <property type="nucleotide sequence ID" value="NZ_APKE01000005.1"/>
</dbReference>
<keyword evidence="18" id="KW-1185">Reference proteome</keyword>
<comment type="function">
    <text evidence="2 9">Catalyzes the interconversion of 2-phosphoglycerate and 3-phosphoglycerate.</text>
</comment>
<comment type="catalytic activity">
    <reaction evidence="1 9">
        <text>(2R)-2-phosphoglycerate = (2R)-3-phosphoglycerate</text>
        <dbReference type="Rhea" id="RHEA:15901"/>
        <dbReference type="ChEBI" id="CHEBI:58272"/>
        <dbReference type="ChEBI" id="CHEBI:58289"/>
        <dbReference type="EC" id="5.4.2.12"/>
    </reaction>
</comment>